<comment type="caution">
    <text evidence="2">The sequence shown here is derived from an EMBL/GenBank/DDBJ whole genome shotgun (WGS) entry which is preliminary data.</text>
</comment>
<keyword evidence="2" id="KW-0239">DNA-directed DNA polymerase</keyword>
<reference evidence="2" key="1">
    <citation type="journal article" date="2019" name="Sci. Rep.">
        <title>Draft genome of Tanacetum cinerariifolium, the natural source of mosquito coil.</title>
        <authorList>
            <person name="Yamashiro T."/>
            <person name="Shiraishi A."/>
            <person name="Satake H."/>
            <person name="Nakayama K."/>
        </authorList>
    </citation>
    <scope>NUCLEOTIDE SEQUENCE</scope>
</reference>
<accession>A0A6L2LS05</accession>
<dbReference type="CDD" id="cd01647">
    <property type="entry name" value="RT_LTR"/>
    <property type="match status" value="1"/>
</dbReference>
<sequence length="1164" mass="133109">MAETMEQMSKTQVDYESRIVRPKIDYKNSFELKGQYLKELHDNTFRGLNYEDANEHIEKVLEIVDIFHILNITQDQILDSKSVIPSKTVADAKVAIQEMAEYLQKWHNGTSRTRSNETSYGLAAIQAQLNNLGREIKKVNKKVYAAQVGCEQCKGPHYNKDFPLKEEGKTIQEAYYTQFGRPFQGGRYKAAAPGFYQRNNANLSYQERRQSMEETLSKFMSESAKRHEENSNMIKEIRALTDADVCNQGALIQTLEIQIRQISKVLQERGFGSLPSSTEANPRDHVMSISTNVEADSNLIHRANVSVMPLSTYLNLGLGELTHIKLTVELADRTVKYPKGIAKNVLVGIGKLVFSVDFIILDMPEDVKVPLILRRPFLSTAHAKIDVFKRKITLRVGDEKIIFKSVKPASSLIKRVNMLSFRDSIELDLEDRLMGETLVLNRSLDPLYKDYIELNDLNVPLDLRSDQVDDLMPTIEEGEKFFCCNSFCSSRKYGCLPRSRHGDIILGEPFCKASCVKAKRFTRRHLEIKRNKAQVFTHIYKKRMKSQAIKSPSDEPMWDADRVVALTLGSVITIPETENKFAIKGNIIKIFYHGLSKITQEALNATAGGIFLYKTPNQACHLLKDKALLKLDWAKNQKTKSSLKKTIAFVDEGSSNSDADKIMARMDAMTIKMDAQYKELQSRAKQSIPDHDDDDMPMSREEEAKFMQTFSENMLIRVGKFTFLIESVILEMEKDSKVPLILGRPFLHIVDAVIQVKQKQLNLGVGTERKIFNIDSAMKHSYSYDDTCFSIDVIDEILKEDFDALLDEGSKILHSIEGTLLEEEFFFKFMAMTADENSESESDNEEPTFKKITINTDYKIKTSLEEPPKDLELKPLPDNLEYVFLEEPSFLPVIISSKLSAQNKSKLVSVLKNIRKLSLRKRQTFLKGGITVVTNENDELVPTRTVTGWRVCIDYHKLNEAAAKDHFPLPFMDQMRMPFGLCNAPATFQICMLAIFYDMIEESVEVFLDDFSVFGDSFDKCLNNLDKILQRCKDAHLVLNWEKCHFMVKEGIVLGHKVSSAGLEVDKAKINVISKLSSPTNIKVIMEYLVKISKKACILELKQIHLKITVLTSNTPYPLRNIRRIYAYTSQKTMKKTMKETRSIRRLRKKYRLSLKNDILPRDK</sequence>
<evidence type="ECO:0000313" key="2">
    <source>
        <dbReference type="EMBL" id="GEU63242.1"/>
    </source>
</evidence>
<dbReference type="CDD" id="cd00303">
    <property type="entry name" value="retropepsin_like"/>
    <property type="match status" value="1"/>
</dbReference>
<dbReference type="InterPro" id="IPR043502">
    <property type="entry name" value="DNA/RNA_pol_sf"/>
</dbReference>
<dbReference type="SUPFAM" id="SSF56672">
    <property type="entry name" value="DNA/RNA polymerases"/>
    <property type="match status" value="1"/>
</dbReference>
<keyword evidence="2" id="KW-0808">Transferase</keyword>
<dbReference type="InterPro" id="IPR043128">
    <property type="entry name" value="Rev_trsase/Diguanyl_cyclase"/>
</dbReference>
<gene>
    <name evidence="2" type="ORF">Tci_035220</name>
</gene>
<dbReference type="Pfam" id="PF00078">
    <property type="entry name" value="RVT_1"/>
    <property type="match status" value="1"/>
</dbReference>
<dbReference type="EMBL" id="BKCJ010004813">
    <property type="protein sequence ID" value="GEU63242.1"/>
    <property type="molecule type" value="Genomic_DNA"/>
</dbReference>
<keyword evidence="2" id="KW-0548">Nucleotidyltransferase</keyword>
<dbReference type="AlphaFoldDB" id="A0A6L2LS05"/>
<dbReference type="GO" id="GO:0003887">
    <property type="term" value="F:DNA-directed DNA polymerase activity"/>
    <property type="evidence" value="ECO:0007669"/>
    <property type="project" value="UniProtKB-KW"/>
</dbReference>
<dbReference type="PANTHER" id="PTHR33067">
    <property type="entry name" value="RNA-DIRECTED DNA POLYMERASE-RELATED"/>
    <property type="match status" value="1"/>
</dbReference>
<dbReference type="Gene3D" id="3.30.70.270">
    <property type="match status" value="1"/>
</dbReference>
<dbReference type="InterPro" id="IPR000477">
    <property type="entry name" value="RT_dom"/>
</dbReference>
<dbReference type="PANTHER" id="PTHR33067:SF31">
    <property type="entry name" value="RNA-DIRECTED DNA POLYMERASE"/>
    <property type="match status" value="1"/>
</dbReference>
<organism evidence="2">
    <name type="scientific">Tanacetum cinerariifolium</name>
    <name type="common">Dalmatian daisy</name>
    <name type="synonym">Chrysanthemum cinerariifolium</name>
    <dbReference type="NCBI Taxonomy" id="118510"/>
    <lineage>
        <taxon>Eukaryota</taxon>
        <taxon>Viridiplantae</taxon>
        <taxon>Streptophyta</taxon>
        <taxon>Embryophyta</taxon>
        <taxon>Tracheophyta</taxon>
        <taxon>Spermatophyta</taxon>
        <taxon>Magnoliopsida</taxon>
        <taxon>eudicotyledons</taxon>
        <taxon>Gunneridae</taxon>
        <taxon>Pentapetalae</taxon>
        <taxon>asterids</taxon>
        <taxon>campanulids</taxon>
        <taxon>Asterales</taxon>
        <taxon>Asteraceae</taxon>
        <taxon>Asteroideae</taxon>
        <taxon>Anthemideae</taxon>
        <taxon>Anthemidinae</taxon>
        <taxon>Tanacetum</taxon>
    </lineage>
</organism>
<proteinExistence type="predicted"/>
<name>A0A6L2LS05_TANCI</name>
<evidence type="ECO:0000259" key="1">
    <source>
        <dbReference type="Pfam" id="PF00078"/>
    </source>
</evidence>
<protein>
    <submittedName>
        <fullName evidence="2">DNA-directed DNA polymerase</fullName>
    </submittedName>
</protein>
<dbReference type="Gene3D" id="2.40.70.10">
    <property type="entry name" value="Acid Proteases"/>
    <property type="match status" value="2"/>
</dbReference>
<dbReference type="InterPro" id="IPR021109">
    <property type="entry name" value="Peptidase_aspartic_dom_sf"/>
</dbReference>
<feature type="domain" description="Reverse transcriptase" evidence="1">
    <location>
        <begin position="975"/>
        <end position="1057"/>
    </location>
</feature>